<name>A0A0C3B551_SERVB</name>
<proteinExistence type="predicted"/>
<evidence type="ECO:0000313" key="1">
    <source>
        <dbReference type="EMBL" id="KIM31950.1"/>
    </source>
</evidence>
<dbReference type="AlphaFoldDB" id="A0A0C3B551"/>
<organism evidence="1 2">
    <name type="scientific">Serendipita vermifera MAFF 305830</name>
    <dbReference type="NCBI Taxonomy" id="933852"/>
    <lineage>
        <taxon>Eukaryota</taxon>
        <taxon>Fungi</taxon>
        <taxon>Dikarya</taxon>
        <taxon>Basidiomycota</taxon>
        <taxon>Agaricomycotina</taxon>
        <taxon>Agaricomycetes</taxon>
        <taxon>Sebacinales</taxon>
        <taxon>Serendipitaceae</taxon>
        <taxon>Serendipita</taxon>
    </lineage>
</organism>
<evidence type="ECO:0000313" key="2">
    <source>
        <dbReference type="Proteomes" id="UP000054097"/>
    </source>
</evidence>
<sequence>MAVAKRATEDKAAMEALVATTPLLEAMATKLKVKDTAPAPQELVEATVEVLQVVVMVNNTPPEAVAADTKHGISQC</sequence>
<keyword evidence="2" id="KW-1185">Reference proteome</keyword>
<accession>A0A0C3B551</accession>
<reference evidence="1 2" key="1">
    <citation type="submission" date="2014-04" db="EMBL/GenBank/DDBJ databases">
        <authorList>
            <consortium name="DOE Joint Genome Institute"/>
            <person name="Kuo A."/>
            <person name="Zuccaro A."/>
            <person name="Kohler A."/>
            <person name="Nagy L.G."/>
            <person name="Floudas D."/>
            <person name="Copeland A."/>
            <person name="Barry K.W."/>
            <person name="Cichocki N."/>
            <person name="Veneault-Fourrey C."/>
            <person name="LaButti K."/>
            <person name="Lindquist E.A."/>
            <person name="Lipzen A."/>
            <person name="Lundell T."/>
            <person name="Morin E."/>
            <person name="Murat C."/>
            <person name="Sun H."/>
            <person name="Tunlid A."/>
            <person name="Henrissat B."/>
            <person name="Grigoriev I.V."/>
            <person name="Hibbett D.S."/>
            <person name="Martin F."/>
            <person name="Nordberg H.P."/>
            <person name="Cantor M.N."/>
            <person name="Hua S.X."/>
        </authorList>
    </citation>
    <scope>NUCLEOTIDE SEQUENCE [LARGE SCALE GENOMIC DNA]</scope>
    <source>
        <strain evidence="1 2">MAFF 305830</strain>
    </source>
</reference>
<reference evidence="2" key="2">
    <citation type="submission" date="2015-01" db="EMBL/GenBank/DDBJ databases">
        <title>Evolutionary Origins and Diversification of the Mycorrhizal Mutualists.</title>
        <authorList>
            <consortium name="DOE Joint Genome Institute"/>
            <consortium name="Mycorrhizal Genomics Consortium"/>
            <person name="Kohler A."/>
            <person name="Kuo A."/>
            <person name="Nagy L.G."/>
            <person name="Floudas D."/>
            <person name="Copeland A."/>
            <person name="Barry K.W."/>
            <person name="Cichocki N."/>
            <person name="Veneault-Fourrey C."/>
            <person name="LaButti K."/>
            <person name="Lindquist E.A."/>
            <person name="Lipzen A."/>
            <person name="Lundell T."/>
            <person name="Morin E."/>
            <person name="Murat C."/>
            <person name="Riley R."/>
            <person name="Ohm R."/>
            <person name="Sun H."/>
            <person name="Tunlid A."/>
            <person name="Henrissat B."/>
            <person name="Grigoriev I.V."/>
            <person name="Hibbett D.S."/>
            <person name="Martin F."/>
        </authorList>
    </citation>
    <scope>NUCLEOTIDE SEQUENCE [LARGE SCALE GENOMIC DNA]</scope>
    <source>
        <strain evidence="2">MAFF 305830</strain>
    </source>
</reference>
<dbReference type="EMBL" id="KN824281">
    <property type="protein sequence ID" value="KIM31950.1"/>
    <property type="molecule type" value="Genomic_DNA"/>
</dbReference>
<dbReference type="Proteomes" id="UP000054097">
    <property type="component" value="Unassembled WGS sequence"/>
</dbReference>
<gene>
    <name evidence="1" type="ORF">M408DRAFT_21137</name>
</gene>
<protein>
    <submittedName>
        <fullName evidence="1">Uncharacterized protein</fullName>
    </submittedName>
</protein>
<dbReference type="HOGENOM" id="CLU_2656020_0_0_1"/>